<organism evidence="7 8">
    <name type="scientific">Aspergillus nomiae NRRL (strain ATCC 15546 / NRRL 13137 / CBS 260.88 / M93)</name>
    <dbReference type="NCBI Taxonomy" id="1509407"/>
    <lineage>
        <taxon>Eukaryota</taxon>
        <taxon>Fungi</taxon>
        <taxon>Dikarya</taxon>
        <taxon>Ascomycota</taxon>
        <taxon>Pezizomycotina</taxon>
        <taxon>Eurotiomycetes</taxon>
        <taxon>Eurotiomycetidae</taxon>
        <taxon>Eurotiales</taxon>
        <taxon>Aspergillaceae</taxon>
        <taxon>Aspergillus</taxon>
        <taxon>Aspergillus subgen. Circumdati</taxon>
    </lineage>
</organism>
<evidence type="ECO:0000256" key="6">
    <source>
        <dbReference type="SAM" id="Phobius"/>
    </source>
</evidence>
<dbReference type="STRING" id="1509407.A0A0L1IW86"/>
<dbReference type="GeneID" id="26810006"/>
<evidence type="ECO:0000256" key="2">
    <source>
        <dbReference type="ARBA" id="ARBA00006757"/>
    </source>
</evidence>
<dbReference type="RefSeq" id="XP_015404593.1">
    <property type="nucleotide sequence ID" value="XM_015553458.1"/>
</dbReference>
<evidence type="ECO:0000256" key="5">
    <source>
        <dbReference type="ARBA" id="ARBA00023136"/>
    </source>
</evidence>
<feature type="transmembrane region" description="Helical" evidence="6">
    <location>
        <begin position="237"/>
        <end position="259"/>
    </location>
</feature>
<evidence type="ECO:0000313" key="7">
    <source>
        <dbReference type="EMBL" id="KNG83670.1"/>
    </source>
</evidence>
<dbReference type="GO" id="GO:0016020">
    <property type="term" value="C:membrane"/>
    <property type="evidence" value="ECO:0007669"/>
    <property type="project" value="UniProtKB-SubCell"/>
</dbReference>
<reference evidence="7 8" key="1">
    <citation type="submission" date="2014-06" db="EMBL/GenBank/DDBJ databases">
        <title>The Genome of the Aflatoxigenic Filamentous Fungus Aspergillus nomius.</title>
        <authorList>
            <person name="Moore M.G."/>
            <person name="Shannon B.M."/>
            <person name="Brian M.M."/>
        </authorList>
    </citation>
    <scope>NUCLEOTIDE SEQUENCE [LARGE SCALE GENOMIC DNA]</scope>
    <source>
        <strain evidence="7 8">NRRL 13137</strain>
    </source>
</reference>
<evidence type="ECO:0000256" key="3">
    <source>
        <dbReference type="ARBA" id="ARBA00022692"/>
    </source>
</evidence>
<name>A0A0L1IW86_ASPN3</name>
<keyword evidence="5 6" id="KW-0472">Membrane</keyword>
<dbReference type="PANTHER" id="PTHR42038">
    <property type="match status" value="1"/>
</dbReference>
<feature type="transmembrane region" description="Helical" evidence="6">
    <location>
        <begin position="139"/>
        <end position="159"/>
    </location>
</feature>
<dbReference type="Pfam" id="PF25129">
    <property type="entry name" value="Pyr4-TMTC"/>
    <property type="match status" value="2"/>
</dbReference>
<dbReference type="PANTHER" id="PTHR42038:SF2">
    <property type="entry name" value="TERPENE CYCLASE AUSL"/>
    <property type="match status" value="1"/>
</dbReference>
<dbReference type="GO" id="GO:0016829">
    <property type="term" value="F:lyase activity"/>
    <property type="evidence" value="ECO:0007669"/>
    <property type="project" value="InterPro"/>
</dbReference>
<comment type="similarity">
    <text evidence="2">Belongs to the paxB family.</text>
</comment>
<keyword evidence="8" id="KW-1185">Reference proteome</keyword>
<dbReference type="Proteomes" id="UP000037505">
    <property type="component" value="Unassembled WGS sequence"/>
</dbReference>
<protein>
    <submittedName>
        <fullName evidence="7">Uncharacterized protein</fullName>
    </submittedName>
</protein>
<comment type="subcellular location">
    <subcellularLocation>
        <location evidence="1">Membrane</location>
        <topology evidence="1">Multi-pass membrane protein</topology>
    </subcellularLocation>
</comment>
<keyword evidence="3 6" id="KW-0812">Transmembrane</keyword>
<evidence type="ECO:0000256" key="4">
    <source>
        <dbReference type="ARBA" id="ARBA00022989"/>
    </source>
</evidence>
<feature type="transmembrane region" description="Helical" evidence="6">
    <location>
        <begin position="111"/>
        <end position="133"/>
    </location>
</feature>
<feature type="transmembrane region" description="Helical" evidence="6">
    <location>
        <begin position="77"/>
        <end position="99"/>
    </location>
</feature>
<evidence type="ECO:0000313" key="8">
    <source>
        <dbReference type="Proteomes" id="UP000037505"/>
    </source>
</evidence>
<evidence type="ECO:0000256" key="1">
    <source>
        <dbReference type="ARBA" id="ARBA00004141"/>
    </source>
</evidence>
<dbReference type="InterPro" id="IPR039020">
    <property type="entry name" value="PaxB-like"/>
</dbReference>
<dbReference type="AlphaFoldDB" id="A0A0L1IW86"/>
<proteinExistence type="inferred from homology"/>
<feature type="transmembrane region" description="Helical" evidence="6">
    <location>
        <begin position="16"/>
        <end position="40"/>
    </location>
</feature>
<dbReference type="EMBL" id="JNOM01000253">
    <property type="protein sequence ID" value="KNG83670.1"/>
    <property type="molecule type" value="Genomic_DNA"/>
</dbReference>
<comment type="caution">
    <text evidence="7">The sequence shown here is derived from an EMBL/GenBank/DDBJ whole genome shotgun (WGS) entry which is preliminary data.</text>
</comment>
<accession>A0A0L1IW86</accession>
<sequence length="277" mass="32153">MESFDLTNGPPEIQAYTTPMICLNLYNNASWLYVYFGMIYRSIKDKSYAMPLYSQCLNIAWELTFGLMFIHDWKVCATFLVTVPLNCIVVWAAISHGAREWDRSPLVQRHLLWYYVVGTAVSVALHLCAASELGTEKAFFINAIVCQAVLSVGYLGNLIHRGSTRGFAMDLWWVYTPPFILTSIIKTEKSKNHNPKQYPLNDENRFFRFSGSLTLVPEFYLRVKYWPEKFGFLGQPLMLWCCATFLGFDLLYGICFWYIRRQERETGMLLADGRKRK</sequence>
<dbReference type="OrthoDB" id="5294024at2759"/>
<keyword evidence="4 6" id="KW-1133">Transmembrane helix</keyword>
<gene>
    <name evidence="7" type="ORF">ANOM_008202</name>
</gene>